<gene>
    <name evidence="2" type="ORF">OCU04_005353</name>
</gene>
<comment type="caution">
    <text evidence="2">The sequence shown here is derived from an EMBL/GenBank/DDBJ whole genome shotgun (WGS) entry which is preliminary data.</text>
</comment>
<evidence type="ECO:0000256" key="1">
    <source>
        <dbReference type="SAM" id="MobiDB-lite"/>
    </source>
</evidence>
<evidence type="ECO:0000313" key="2">
    <source>
        <dbReference type="EMBL" id="KAJ8066273.1"/>
    </source>
</evidence>
<accession>A0A9X0DMQ6</accession>
<feature type="region of interest" description="Disordered" evidence="1">
    <location>
        <begin position="367"/>
        <end position="426"/>
    </location>
</feature>
<name>A0A9X0DMQ6_9HELO</name>
<dbReference type="OrthoDB" id="3559113at2759"/>
<sequence length="464" mass="53109">MPTPPGTPSPKKGRPGLPRGSFQTSNASQKLRALLSGPSQTSGSMQGLDGASSINEYSCTPSKFLIFNADGVVVFTFEEKAPDDQINTWECLNWKEFTEEERDRALRLYLSTCIECWRTKHFNSVIDDAKALSFKSLDEALEHDKSIMDNLYILIADLSPAAREEQDRIFNWYTKIWEELEAKDDHELLTIYAAVEDEFRLSQDFRRILASKARMLKDINVLRQLSVEDVVFLLFMIKIRRIRAMDMGKALAKKKMAEEALAKKTKAKDKTKVKKKKKTKDREKNAREKADWAYSKSVDEFIATELKPTTESETIRLKRDFEIVVMLLEGEHEIVATWVIATDVIIADLLYKVYQHVKADLQSNIDESYPGLQKEGSAVDPNDDEEPEASEVQYPQGKNSQAEDWNVDPDFDKGHTGPEAQKPQVEGWNMDPNVAEEFERILFQPFYNTHEYILGLVKKTDMAE</sequence>
<organism evidence="2 3">
    <name type="scientific">Sclerotinia nivalis</name>
    <dbReference type="NCBI Taxonomy" id="352851"/>
    <lineage>
        <taxon>Eukaryota</taxon>
        <taxon>Fungi</taxon>
        <taxon>Dikarya</taxon>
        <taxon>Ascomycota</taxon>
        <taxon>Pezizomycotina</taxon>
        <taxon>Leotiomycetes</taxon>
        <taxon>Helotiales</taxon>
        <taxon>Sclerotiniaceae</taxon>
        <taxon>Sclerotinia</taxon>
    </lineage>
</organism>
<dbReference type="EMBL" id="JAPEIS010000005">
    <property type="protein sequence ID" value="KAJ8066273.1"/>
    <property type="molecule type" value="Genomic_DNA"/>
</dbReference>
<proteinExistence type="predicted"/>
<protein>
    <submittedName>
        <fullName evidence="2">Uncharacterized protein</fullName>
    </submittedName>
</protein>
<dbReference type="Proteomes" id="UP001152300">
    <property type="component" value="Unassembled WGS sequence"/>
</dbReference>
<feature type="compositionally biased region" description="Basic residues" evidence="1">
    <location>
        <begin position="263"/>
        <end position="279"/>
    </location>
</feature>
<feature type="region of interest" description="Disordered" evidence="1">
    <location>
        <begin position="1"/>
        <end position="28"/>
    </location>
</feature>
<feature type="region of interest" description="Disordered" evidence="1">
    <location>
        <begin position="262"/>
        <end position="288"/>
    </location>
</feature>
<reference evidence="2" key="1">
    <citation type="submission" date="2022-11" db="EMBL/GenBank/DDBJ databases">
        <title>Genome Resource of Sclerotinia nivalis Strain SnTB1, a Plant Pathogen Isolated from American Ginseng.</title>
        <authorList>
            <person name="Fan S."/>
        </authorList>
    </citation>
    <scope>NUCLEOTIDE SEQUENCE</scope>
    <source>
        <strain evidence="2">SnTB1</strain>
    </source>
</reference>
<keyword evidence="3" id="KW-1185">Reference proteome</keyword>
<evidence type="ECO:0000313" key="3">
    <source>
        <dbReference type="Proteomes" id="UP001152300"/>
    </source>
</evidence>
<dbReference type="AlphaFoldDB" id="A0A9X0DMQ6"/>